<feature type="region of interest" description="Disordered" evidence="1">
    <location>
        <begin position="26"/>
        <end position="70"/>
    </location>
</feature>
<evidence type="ECO:0000313" key="3">
    <source>
        <dbReference type="Proteomes" id="UP000215914"/>
    </source>
</evidence>
<gene>
    <name evidence="2" type="ORF">HanXRQr2_Chr11g0503021</name>
</gene>
<dbReference type="Proteomes" id="UP000215914">
    <property type="component" value="Unassembled WGS sequence"/>
</dbReference>
<dbReference type="AlphaFoldDB" id="A0A9K3N118"/>
<evidence type="ECO:0000256" key="1">
    <source>
        <dbReference type="SAM" id="MobiDB-lite"/>
    </source>
</evidence>
<dbReference type="Gramene" id="mRNA:HanXRQr2_Chr11g0503021">
    <property type="protein sequence ID" value="CDS:HanXRQr2_Chr11g0503021.1"/>
    <property type="gene ID" value="HanXRQr2_Chr11g0503021"/>
</dbReference>
<feature type="compositionally biased region" description="Polar residues" evidence="1">
    <location>
        <begin position="51"/>
        <end position="64"/>
    </location>
</feature>
<name>A0A9K3N118_HELAN</name>
<sequence length="70" mass="7735">MNEHTPAYLPTHLILSHFLSLSSTFSPLSPSLLSPPHPPSPHLSLPLKTPQFPSIKTHANTSNHHILRQS</sequence>
<reference evidence="2" key="1">
    <citation type="journal article" date="2017" name="Nature">
        <title>The sunflower genome provides insights into oil metabolism, flowering and Asterid evolution.</title>
        <authorList>
            <person name="Badouin H."/>
            <person name="Gouzy J."/>
            <person name="Grassa C.J."/>
            <person name="Murat F."/>
            <person name="Staton S.E."/>
            <person name="Cottret L."/>
            <person name="Lelandais-Briere C."/>
            <person name="Owens G.L."/>
            <person name="Carrere S."/>
            <person name="Mayjonade B."/>
            <person name="Legrand L."/>
            <person name="Gill N."/>
            <person name="Kane N.C."/>
            <person name="Bowers J.E."/>
            <person name="Hubner S."/>
            <person name="Bellec A."/>
            <person name="Berard A."/>
            <person name="Berges H."/>
            <person name="Blanchet N."/>
            <person name="Boniface M.C."/>
            <person name="Brunel D."/>
            <person name="Catrice O."/>
            <person name="Chaidir N."/>
            <person name="Claudel C."/>
            <person name="Donnadieu C."/>
            <person name="Faraut T."/>
            <person name="Fievet G."/>
            <person name="Helmstetter N."/>
            <person name="King M."/>
            <person name="Knapp S.J."/>
            <person name="Lai Z."/>
            <person name="Le Paslier M.C."/>
            <person name="Lippi Y."/>
            <person name="Lorenzon L."/>
            <person name="Mandel J.R."/>
            <person name="Marage G."/>
            <person name="Marchand G."/>
            <person name="Marquand E."/>
            <person name="Bret-Mestries E."/>
            <person name="Morien E."/>
            <person name="Nambeesan S."/>
            <person name="Nguyen T."/>
            <person name="Pegot-Espagnet P."/>
            <person name="Pouilly N."/>
            <person name="Raftis F."/>
            <person name="Sallet E."/>
            <person name="Schiex T."/>
            <person name="Thomas J."/>
            <person name="Vandecasteele C."/>
            <person name="Vares D."/>
            <person name="Vear F."/>
            <person name="Vautrin S."/>
            <person name="Crespi M."/>
            <person name="Mangin B."/>
            <person name="Burke J.M."/>
            <person name="Salse J."/>
            <person name="Munos S."/>
            <person name="Vincourt P."/>
            <person name="Rieseberg L.H."/>
            <person name="Langlade N.B."/>
        </authorList>
    </citation>
    <scope>NUCLEOTIDE SEQUENCE</scope>
    <source>
        <tissue evidence="2">Leaves</tissue>
    </source>
</reference>
<comment type="caution">
    <text evidence="2">The sequence shown here is derived from an EMBL/GenBank/DDBJ whole genome shotgun (WGS) entry which is preliminary data.</text>
</comment>
<organism evidence="2 3">
    <name type="scientific">Helianthus annuus</name>
    <name type="common">Common sunflower</name>
    <dbReference type="NCBI Taxonomy" id="4232"/>
    <lineage>
        <taxon>Eukaryota</taxon>
        <taxon>Viridiplantae</taxon>
        <taxon>Streptophyta</taxon>
        <taxon>Embryophyta</taxon>
        <taxon>Tracheophyta</taxon>
        <taxon>Spermatophyta</taxon>
        <taxon>Magnoliopsida</taxon>
        <taxon>eudicotyledons</taxon>
        <taxon>Gunneridae</taxon>
        <taxon>Pentapetalae</taxon>
        <taxon>asterids</taxon>
        <taxon>campanulids</taxon>
        <taxon>Asterales</taxon>
        <taxon>Asteraceae</taxon>
        <taxon>Asteroideae</taxon>
        <taxon>Heliantheae alliance</taxon>
        <taxon>Heliantheae</taxon>
        <taxon>Helianthus</taxon>
    </lineage>
</organism>
<reference evidence="2" key="2">
    <citation type="submission" date="2020-06" db="EMBL/GenBank/DDBJ databases">
        <title>Helianthus annuus Genome sequencing and assembly Release 2.</title>
        <authorList>
            <person name="Gouzy J."/>
            <person name="Langlade N."/>
            <person name="Munos S."/>
        </authorList>
    </citation>
    <scope>NUCLEOTIDE SEQUENCE</scope>
    <source>
        <tissue evidence="2">Leaves</tissue>
    </source>
</reference>
<proteinExistence type="predicted"/>
<keyword evidence="3" id="KW-1185">Reference proteome</keyword>
<evidence type="ECO:0000313" key="2">
    <source>
        <dbReference type="EMBL" id="KAF5783020.1"/>
    </source>
</evidence>
<dbReference type="EMBL" id="MNCJ02000326">
    <property type="protein sequence ID" value="KAF5783020.1"/>
    <property type="molecule type" value="Genomic_DNA"/>
</dbReference>
<protein>
    <submittedName>
        <fullName evidence="2">Uncharacterized protein</fullName>
    </submittedName>
</protein>
<accession>A0A9K3N118</accession>